<dbReference type="EMBL" id="CYYW01000003">
    <property type="protein sequence ID" value="CUN61137.1"/>
    <property type="molecule type" value="Genomic_DNA"/>
</dbReference>
<organism evidence="1 2">
    <name type="scientific">Agathobacter rectalis</name>
    <dbReference type="NCBI Taxonomy" id="39491"/>
    <lineage>
        <taxon>Bacteria</taxon>
        <taxon>Bacillati</taxon>
        <taxon>Bacillota</taxon>
        <taxon>Clostridia</taxon>
        <taxon>Lachnospirales</taxon>
        <taxon>Lachnospiraceae</taxon>
        <taxon>Agathobacter</taxon>
    </lineage>
</organism>
<dbReference type="InterPro" id="IPR032209">
    <property type="entry name" value="DUF5028"/>
</dbReference>
<dbReference type="RefSeq" id="WP_055223187.1">
    <property type="nucleotide sequence ID" value="NZ_CYYW01000003.1"/>
</dbReference>
<reference evidence="1 2" key="1">
    <citation type="submission" date="2015-09" db="EMBL/GenBank/DDBJ databases">
        <authorList>
            <consortium name="Pathogen Informatics"/>
        </authorList>
    </citation>
    <scope>NUCLEOTIDE SEQUENCE [LARGE SCALE GENOMIC DNA]</scope>
    <source>
        <strain evidence="1 2">2789STDY5608860</strain>
    </source>
</reference>
<accession>A0A173YD33</accession>
<sequence length="198" mass="22619">MRVRKRVTIFILLSAIIIAYIVRVTVVNKNAERTPVVTYNVGEVVDFGTDYIDTADEAIPGYAIQVLGYELVDTKELYDRYNMGEVEEYALKNTPFYCLLKIRFYNNDCDMGEQGGLMLSRYSLVGDNYMSMVSENVFCTMYPDMPGISFSLRQGTSMELELPYPITRNEGRTKSDMEEKAPMLEISEFPNRKVLKAG</sequence>
<evidence type="ECO:0008006" key="3">
    <source>
        <dbReference type="Google" id="ProtNLM"/>
    </source>
</evidence>
<dbReference type="Proteomes" id="UP000095384">
    <property type="component" value="Unassembled WGS sequence"/>
</dbReference>
<evidence type="ECO:0000313" key="2">
    <source>
        <dbReference type="Proteomes" id="UP000095384"/>
    </source>
</evidence>
<dbReference type="AlphaFoldDB" id="A0A173YD33"/>
<dbReference type="Pfam" id="PF16431">
    <property type="entry name" value="DUF5028"/>
    <property type="match status" value="1"/>
</dbReference>
<gene>
    <name evidence="1" type="ORF">ERS852417_00654</name>
</gene>
<proteinExistence type="predicted"/>
<evidence type="ECO:0000313" key="1">
    <source>
        <dbReference type="EMBL" id="CUN61137.1"/>
    </source>
</evidence>
<name>A0A173YD33_9FIRM</name>
<protein>
    <recommendedName>
        <fullName evidence="3">DUF5028 domain-containing protein</fullName>
    </recommendedName>
</protein>